<dbReference type="EMBL" id="JAGTJQ010000004">
    <property type="protein sequence ID" value="KAH7032779.1"/>
    <property type="molecule type" value="Genomic_DNA"/>
</dbReference>
<comment type="caution">
    <text evidence="2">The sequence shown here is derived from an EMBL/GenBank/DDBJ whole genome shotgun (WGS) entry which is preliminary data.</text>
</comment>
<dbReference type="GeneID" id="70183042"/>
<evidence type="ECO:0000256" key="1">
    <source>
        <dbReference type="SAM" id="MobiDB-lite"/>
    </source>
</evidence>
<protein>
    <submittedName>
        <fullName evidence="2">Uncharacterized protein</fullName>
    </submittedName>
</protein>
<dbReference type="Proteomes" id="UP000756346">
    <property type="component" value="Unassembled WGS sequence"/>
</dbReference>
<dbReference type="AlphaFoldDB" id="A0A9P8Y7U6"/>
<dbReference type="RefSeq" id="XP_046013611.1">
    <property type="nucleotide sequence ID" value="XM_046153496.1"/>
</dbReference>
<gene>
    <name evidence="2" type="ORF">B0I36DRAFT_320024</name>
</gene>
<proteinExistence type="predicted"/>
<name>A0A9P8Y7U6_9PEZI</name>
<evidence type="ECO:0000313" key="2">
    <source>
        <dbReference type="EMBL" id="KAH7032779.1"/>
    </source>
</evidence>
<feature type="region of interest" description="Disordered" evidence="1">
    <location>
        <begin position="1"/>
        <end position="24"/>
    </location>
</feature>
<reference evidence="2" key="1">
    <citation type="journal article" date="2021" name="Nat. Commun.">
        <title>Genetic determinants of endophytism in the Arabidopsis root mycobiome.</title>
        <authorList>
            <person name="Mesny F."/>
            <person name="Miyauchi S."/>
            <person name="Thiergart T."/>
            <person name="Pickel B."/>
            <person name="Atanasova L."/>
            <person name="Karlsson M."/>
            <person name="Huettel B."/>
            <person name="Barry K.W."/>
            <person name="Haridas S."/>
            <person name="Chen C."/>
            <person name="Bauer D."/>
            <person name="Andreopoulos W."/>
            <person name="Pangilinan J."/>
            <person name="LaButti K."/>
            <person name="Riley R."/>
            <person name="Lipzen A."/>
            <person name="Clum A."/>
            <person name="Drula E."/>
            <person name="Henrissat B."/>
            <person name="Kohler A."/>
            <person name="Grigoriev I.V."/>
            <person name="Martin F.M."/>
            <person name="Hacquard S."/>
        </authorList>
    </citation>
    <scope>NUCLEOTIDE SEQUENCE</scope>
    <source>
        <strain evidence="2">MPI-CAGE-CH-0230</strain>
    </source>
</reference>
<sequence>MAPWMTRDSRHPSDKPPFPLGPWPGTLPLHLHISALRWPTQLRDQQPPPPYLQKDTSSSSS</sequence>
<organism evidence="2 3">
    <name type="scientific">Microdochium trichocladiopsis</name>
    <dbReference type="NCBI Taxonomy" id="1682393"/>
    <lineage>
        <taxon>Eukaryota</taxon>
        <taxon>Fungi</taxon>
        <taxon>Dikarya</taxon>
        <taxon>Ascomycota</taxon>
        <taxon>Pezizomycotina</taxon>
        <taxon>Sordariomycetes</taxon>
        <taxon>Xylariomycetidae</taxon>
        <taxon>Xylariales</taxon>
        <taxon>Microdochiaceae</taxon>
        <taxon>Microdochium</taxon>
    </lineage>
</organism>
<feature type="region of interest" description="Disordered" evidence="1">
    <location>
        <begin position="38"/>
        <end position="61"/>
    </location>
</feature>
<keyword evidence="3" id="KW-1185">Reference proteome</keyword>
<evidence type="ECO:0000313" key="3">
    <source>
        <dbReference type="Proteomes" id="UP000756346"/>
    </source>
</evidence>
<accession>A0A9P8Y7U6</accession>